<dbReference type="EMBL" id="CP076135">
    <property type="protein sequence ID" value="QWG20413.1"/>
    <property type="molecule type" value="Genomic_DNA"/>
</dbReference>
<dbReference type="RefSeq" id="WP_215615886.1">
    <property type="nucleotide sequence ID" value="NZ_CP076135.1"/>
</dbReference>
<dbReference type="AlphaFoldDB" id="A0A975RUV0"/>
<evidence type="ECO:0000313" key="1">
    <source>
        <dbReference type="EMBL" id="QWG20413.1"/>
    </source>
</evidence>
<protein>
    <submittedName>
        <fullName evidence="1">YdeI/OmpD-associated family protein</fullName>
    </submittedName>
</protein>
<name>A0A975RUV0_9BRAD</name>
<proteinExistence type="predicted"/>
<gene>
    <name evidence="1" type="ORF">KMZ68_11545</name>
</gene>
<organism evidence="1 2">
    <name type="scientific">Bradyrhizobium sediminis</name>
    <dbReference type="NCBI Taxonomy" id="2840469"/>
    <lineage>
        <taxon>Bacteria</taxon>
        <taxon>Pseudomonadati</taxon>
        <taxon>Pseudomonadota</taxon>
        <taxon>Alphaproteobacteria</taxon>
        <taxon>Hyphomicrobiales</taxon>
        <taxon>Nitrobacteraceae</taxon>
        <taxon>Bradyrhizobium</taxon>
    </lineage>
</organism>
<evidence type="ECO:0000313" key="2">
    <source>
        <dbReference type="Proteomes" id="UP000680805"/>
    </source>
</evidence>
<dbReference type="Proteomes" id="UP000680805">
    <property type="component" value="Chromosome"/>
</dbReference>
<dbReference type="KEGG" id="bsei:KMZ68_11545"/>
<sequence>MAPVKINPDKILAFKDAASCYKWLGKHHDKEDEIWIKIHKVDSGFKSITPKEAIDVVLCWGWIDGLRKGLDDKSYLQRYTPRTKKGVWSRINVDNVARLIGEGRMTERGLREVDAAKADGRWARAYNSKDMKIPDDLQAAVDAEPKAKAMLAKLSAQNRFALAFRVHNMKTEAGRKKKIEAFVAMLKRGETIHPQKTTKDD</sequence>
<reference evidence="1" key="1">
    <citation type="submission" date="2021-06" db="EMBL/GenBank/DDBJ databases">
        <title>Bradyrhizobium sp. S2-11-2 Genome sequencing.</title>
        <authorList>
            <person name="Jin L."/>
        </authorList>
    </citation>
    <scope>NUCLEOTIDE SEQUENCE</scope>
    <source>
        <strain evidence="1">S2-11-2</strain>
    </source>
</reference>
<accession>A0A975RUV0</accession>
<dbReference type="Pfam" id="PF13376">
    <property type="entry name" value="OmdA"/>
    <property type="match status" value="1"/>
</dbReference>